<dbReference type="KEGG" id="sgn:SGRA_1763"/>
<keyword evidence="2" id="KW-1185">Reference proteome</keyword>
<evidence type="ECO:0000313" key="1">
    <source>
        <dbReference type="EMBL" id="AFC24498.1"/>
    </source>
</evidence>
<proteinExistence type="predicted"/>
<evidence type="ECO:0000313" key="2">
    <source>
        <dbReference type="Proteomes" id="UP000007519"/>
    </source>
</evidence>
<dbReference type="Proteomes" id="UP000007519">
    <property type="component" value="Chromosome"/>
</dbReference>
<name>H6KZA8_SAPGL</name>
<dbReference type="OrthoDB" id="965103at2"/>
<dbReference type="STRING" id="984262.SGRA_1763"/>
<dbReference type="HOGENOM" id="CLU_2883361_0_0_10"/>
<protein>
    <submittedName>
        <fullName evidence="1">Uncharacterized protein</fullName>
    </submittedName>
</protein>
<dbReference type="AlphaFoldDB" id="H6KZA8"/>
<dbReference type="EMBL" id="CP002831">
    <property type="protein sequence ID" value="AFC24498.1"/>
    <property type="molecule type" value="Genomic_DNA"/>
</dbReference>
<gene>
    <name evidence="1" type="ordered locus">SGRA_1763</name>
</gene>
<accession>H6KZA8</accession>
<dbReference type="RefSeq" id="WP_002659125.1">
    <property type="nucleotide sequence ID" value="NC_016940.1"/>
</dbReference>
<sequence>MKDLFKNMHLDKQPPEKLKKVVISELETLKLVGEFLDLFGPTFFKANFQLLGDCSEKLEKKKK</sequence>
<organism evidence="1 2">
    <name type="scientific">Saprospira grandis (strain Lewin)</name>
    <dbReference type="NCBI Taxonomy" id="984262"/>
    <lineage>
        <taxon>Bacteria</taxon>
        <taxon>Pseudomonadati</taxon>
        <taxon>Bacteroidota</taxon>
        <taxon>Saprospiria</taxon>
        <taxon>Saprospirales</taxon>
        <taxon>Saprospiraceae</taxon>
        <taxon>Saprospira</taxon>
    </lineage>
</organism>
<reference evidence="1 2" key="1">
    <citation type="journal article" date="2012" name="Stand. Genomic Sci.">
        <title>Complete genome sequencing and analysis of Saprospira grandis str. Lewin, a predatory marine bacterium.</title>
        <authorList>
            <person name="Saw J.H."/>
            <person name="Yuryev A."/>
            <person name="Kanbe M."/>
            <person name="Hou S."/>
            <person name="Young A.G."/>
            <person name="Aizawa S."/>
            <person name="Alam M."/>
        </authorList>
    </citation>
    <scope>NUCLEOTIDE SEQUENCE [LARGE SCALE GENOMIC DNA]</scope>
    <source>
        <strain evidence="1 2">Lewin</strain>
    </source>
</reference>